<dbReference type="InterPro" id="IPR021778">
    <property type="entry name" value="Se/S_carrier-like"/>
</dbReference>
<name>A0AA45WWR4_9CLOT</name>
<feature type="domain" description="Putative Se/S carrier protein-like" evidence="1">
    <location>
        <begin position="4"/>
        <end position="77"/>
    </location>
</feature>
<dbReference type="Pfam" id="PF11823">
    <property type="entry name" value="Se_S_carrier"/>
    <property type="match status" value="1"/>
</dbReference>
<proteinExistence type="predicted"/>
<evidence type="ECO:0000313" key="2">
    <source>
        <dbReference type="EMBL" id="SMP59148.1"/>
    </source>
</evidence>
<dbReference type="EMBL" id="FXUF01000007">
    <property type="protein sequence ID" value="SMP59148.1"/>
    <property type="molecule type" value="Genomic_DNA"/>
</dbReference>
<protein>
    <recommendedName>
        <fullName evidence="1">Putative Se/S carrier protein-like domain-containing protein</fullName>
    </recommendedName>
</protein>
<dbReference type="RefSeq" id="WP_283409478.1">
    <property type="nucleotide sequence ID" value="NZ_FXUF01000007.1"/>
</dbReference>
<dbReference type="AlphaFoldDB" id="A0AA45WWR4"/>
<evidence type="ECO:0000313" key="3">
    <source>
        <dbReference type="Proteomes" id="UP001158066"/>
    </source>
</evidence>
<accession>A0AA45WWR4</accession>
<sequence length="93" mass="10814">MNQWLLVFDSTHHAMAAESRLKEKPVEGFVFQMIPTPRQITASCGLSLLLNVDDINHLQQVRQMLADHGIEWAGLYRKEADKENPWRQCYEDC</sequence>
<reference evidence="2" key="1">
    <citation type="submission" date="2017-05" db="EMBL/GenBank/DDBJ databases">
        <authorList>
            <person name="Varghese N."/>
            <person name="Submissions S."/>
        </authorList>
    </citation>
    <scope>NUCLEOTIDE SEQUENCE</scope>
    <source>
        <strain evidence="2">Su22</strain>
    </source>
</reference>
<evidence type="ECO:0000259" key="1">
    <source>
        <dbReference type="Pfam" id="PF11823"/>
    </source>
</evidence>
<organism evidence="2 3">
    <name type="scientific">Anoxynatronum buryatiense</name>
    <dbReference type="NCBI Taxonomy" id="489973"/>
    <lineage>
        <taxon>Bacteria</taxon>
        <taxon>Bacillati</taxon>
        <taxon>Bacillota</taxon>
        <taxon>Clostridia</taxon>
        <taxon>Eubacteriales</taxon>
        <taxon>Clostridiaceae</taxon>
        <taxon>Anoxynatronum</taxon>
    </lineage>
</organism>
<keyword evidence="3" id="KW-1185">Reference proteome</keyword>
<gene>
    <name evidence="2" type="ORF">SAMN06296020_107157</name>
</gene>
<comment type="caution">
    <text evidence="2">The sequence shown here is derived from an EMBL/GenBank/DDBJ whole genome shotgun (WGS) entry which is preliminary data.</text>
</comment>
<dbReference type="Proteomes" id="UP001158066">
    <property type="component" value="Unassembled WGS sequence"/>
</dbReference>